<keyword evidence="1" id="KW-0175">Coiled coil</keyword>
<feature type="region of interest" description="Disordered" evidence="2">
    <location>
        <begin position="108"/>
        <end position="130"/>
    </location>
</feature>
<feature type="compositionally biased region" description="Basic residues" evidence="2">
    <location>
        <begin position="108"/>
        <end position="119"/>
    </location>
</feature>
<dbReference type="PANTHER" id="PTHR35991:SF1">
    <property type="entry name" value="CA-RESPONSIVE PROTEIN"/>
    <property type="match status" value="1"/>
</dbReference>
<feature type="signal peptide" evidence="3">
    <location>
        <begin position="1"/>
        <end position="24"/>
    </location>
</feature>
<evidence type="ECO:0000256" key="2">
    <source>
        <dbReference type="SAM" id="MobiDB-lite"/>
    </source>
</evidence>
<organism evidence="4 5">
    <name type="scientific">Cuscuta epithymum</name>
    <dbReference type="NCBI Taxonomy" id="186058"/>
    <lineage>
        <taxon>Eukaryota</taxon>
        <taxon>Viridiplantae</taxon>
        <taxon>Streptophyta</taxon>
        <taxon>Embryophyta</taxon>
        <taxon>Tracheophyta</taxon>
        <taxon>Spermatophyta</taxon>
        <taxon>Magnoliopsida</taxon>
        <taxon>eudicotyledons</taxon>
        <taxon>Gunneridae</taxon>
        <taxon>Pentapetalae</taxon>
        <taxon>asterids</taxon>
        <taxon>lamiids</taxon>
        <taxon>Solanales</taxon>
        <taxon>Convolvulaceae</taxon>
        <taxon>Cuscuteae</taxon>
        <taxon>Cuscuta</taxon>
        <taxon>Cuscuta subgen. Cuscuta</taxon>
    </lineage>
</organism>
<evidence type="ECO:0008006" key="6">
    <source>
        <dbReference type="Google" id="ProtNLM"/>
    </source>
</evidence>
<evidence type="ECO:0000313" key="5">
    <source>
        <dbReference type="Proteomes" id="UP001152523"/>
    </source>
</evidence>
<dbReference type="AlphaFoldDB" id="A0AAV0GEG8"/>
<gene>
    <name evidence="4" type="ORF">CEPIT_LOCUS42357</name>
</gene>
<comment type="caution">
    <text evidence="4">The sequence shown here is derived from an EMBL/GenBank/DDBJ whole genome shotgun (WGS) entry which is preliminary data.</text>
</comment>
<proteinExistence type="predicted"/>
<keyword evidence="5" id="KW-1185">Reference proteome</keyword>
<dbReference type="Proteomes" id="UP001152523">
    <property type="component" value="Unassembled WGS sequence"/>
</dbReference>
<reference evidence="4" key="1">
    <citation type="submission" date="2022-07" db="EMBL/GenBank/DDBJ databases">
        <authorList>
            <person name="Macas J."/>
            <person name="Novak P."/>
            <person name="Neumann P."/>
        </authorList>
    </citation>
    <scope>NUCLEOTIDE SEQUENCE</scope>
</reference>
<feature type="compositionally biased region" description="Basic and acidic residues" evidence="2">
    <location>
        <begin position="120"/>
        <end position="130"/>
    </location>
</feature>
<evidence type="ECO:0000313" key="4">
    <source>
        <dbReference type="EMBL" id="CAH9145626.1"/>
    </source>
</evidence>
<name>A0AAV0GEG8_9ASTE</name>
<accession>A0AAV0GEG8</accession>
<sequence>MLYPLLFLAFSIAFIFHTLHSKLAQKGNPDRTRKVSVICEEPDVGTNPEQEGIGDASGSDPTRVTRPLLIEIAPAISPKWEECGGGDGYVVEEKESVSVLGMEAVKEKRKKKKRAKKKRPDSNGEKEAREEVAREKQELVCVYPFTTSSSATQRRIKQQYDELVSCHASNGLKLAQVERFVNCLIETRNELEHKSETIQRKFTITKALIFRADRSSLDRLRQQMYKLELEQKRLEEDAFVYNWLQQQLKLSPAYKKMVEIGASLERKSKSREIKNTDAEEFTEISFEELLAREKKDVFWQRCGKPKPPCSN</sequence>
<evidence type="ECO:0000256" key="3">
    <source>
        <dbReference type="SAM" id="SignalP"/>
    </source>
</evidence>
<evidence type="ECO:0000256" key="1">
    <source>
        <dbReference type="SAM" id="Coils"/>
    </source>
</evidence>
<feature type="chain" id="PRO_5043931042" description="AT1G17665-like protein" evidence="3">
    <location>
        <begin position="25"/>
        <end position="311"/>
    </location>
</feature>
<protein>
    <recommendedName>
        <fullName evidence="6">AT1G17665-like protein</fullName>
    </recommendedName>
</protein>
<dbReference type="PANTHER" id="PTHR35991">
    <property type="entry name" value="CA-RESPONSIVE PROTEIN"/>
    <property type="match status" value="1"/>
</dbReference>
<dbReference type="EMBL" id="CAMAPF010001082">
    <property type="protein sequence ID" value="CAH9145626.1"/>
    <property type="molecule type" value="Genomic_DNA"/>
</dbReference>
<feature type="coiled-coil region" evidence="1">
    <location>
        <begin position="181"/>
        <end position="237"/>
    </location>
</feature>
<keyword evidence="3" id="KW-0732">Signal</keyword>